<dbReference type="Proteomes" id="UP000019464">
    <property type="component" value="Unassembled WGS sequence"/>
</dbReference>
<feature type="transmembrane region" description="Helical" evidence="6">
    <location>
        <begin position="7"/>
        <end position="25"/>
    </location>
</feature>
<organism evidence="8 9">
    <name type="scientific">Nitrincola nitratireducens</name>
    <dbReference type="NCBI Taxonomy" id="1229521"/>
    <lineage>
        <taxon>Bacteria</taxon>
        <taxon>Pseudomonadati</taxon>
        <taxon>Pseudomonadota</taxon>
        <taxon>Gammaproteobacteria</taxon>
        <taxon>Oceanospirillales</taxon>
        <taxon>Oceanospirillaceae</taxon>
        <taxon>Nitrincola</taxon>
    </lineage>
</organism>
<dbReference type="AlphaFoldDB" id="W9V3Z4"/>
<reference evidence="8 9" key="2">
    <citation type="journal article" date="2015" name="Syst. Appl. Microbiol.">
        <title>Nitrincola nitratireducens sp. nov. isolated from a haloalkaline crater lake.</title>
        <authorList>
            <person name="Singh A."/>
            <person name="Vaidya B."/>
            <person name="Tanuku N.R."/>
            <person name="Pinnaka A.K."/>
        </authorList>
    </citation>
    <scope>NUCLEOTIDE SEQUENCE [LARGE SCALE GENOMIC DNA]</scope>
    <source>
        <strain evidence="8 9">AK23</strain>
    </source>
</reference>
<accession>W9V3Z4</accession>
<evidence type="ECO:0000256" key="3">
    <source>
        <dbReference type="ARBA" id="ARBA00022989"/>
    </source>
</evidence>
<feature type="coiled-coil region" evidence="5">
    <location>
        <begin position="68"/>
        <end position="95"/>
    </location>
</feature>
<keyword evidence="9" id="KW-1185">Reference proteome</keyword>
<keyword evidence="5" id="KW-0175">Coiled coil</keyword>
<evidence type="ECO:0000256" key="2">
    <source>
        <dbReference type="ARBA" id="ARBA00022692"/>
    </source>
</evidence>
<sequence>MRLIKRIILFIVLLCVLVIGILFAIHNTTPVTIDLIFFTLPQASLSLWLLGAFLVGGVLGVVLSSFIIFSLKAKIHFLKKNIQSAKSELDKLKTSGVKDLV</sequence>
<gene>
    <name evidence="8" type="ORF">D791_01439</name>
</gene>
<feature type="domain" description="Lipopolysaccharide assembly protein A" evidence="7">
    <location>
        <begin position="27"/>
        <end position="89"/>
    </location>
</feature>
<comment type="caution">
    <text evidence="8">The sequence shown here is derived from an EMBL/GenBank/DDBJ whole genome shotgun (WGS) entry which is preliminary data.</text>
</comment>
<dbReference type="InterPro" id="IPR010445">
    <property type="entry name" value="LapA_dom"/>
</dbReference>
<evidence type="ECO:0000259" key="7">
    <source>
        <dbReference type="Pfam" id="PF06305"/>
    </source>
</evidence>
<keyword evidence="1" id="KW-1003">Cell membrane</keyword>
<name>W9V3Z4_9GAMM</name>
<keyword evidence="4 6" id="KW-0472">Membrane</keyword>
<dbReference type="Pfam" id="PF06305">
    <property type="entry name" value="LapA_dom"/>
    <property type="match status" value="1"/>
</dbReference>
<reference evidence="9" key="1">
    <citation type="submission" date="2012-11" db="EMBL/GenBank/DDBJ databases">
        <authorList>
            <person name="Singh A."/>
            <person name="Pinnaka A.K."/>
            <person name="Vaidya B."/>
        </authorList>
    </citation>
    <scope>NUCLEOTIDE SEQUENCE [LARGE SCALE GENOMIC DNA]</scope>
    <source>
        <strain evidence="9">AK23</strain>
    </source>
</reference>
<dbReference type="RefSeq" id="WP_036509439.1">
    <property type="nucleotide sequence ID" value="NZ_AONB01000005.1"/>
</dbReference>
<dbReference type="EMBL" id="AONB01000005">
    <property type="protein sequence ID" value="EXJ11666.1"/>
    <property type="molecule type" value="Genomic_DNA"/>
</dbReference>
<protein>
    <submittedName>
        <fullName evidence="8">Putative integral membrane protein</fullName>
    </submittedName>
</protein>
<evidence type="ECO:0000256" key="1">
    <source>
        <dbReference type="ARBA" id="ARBA00022475"/>
    </source>
</evidence>
<evidence type="ECO:0000313" key="8">
    <source>
        <dbReference type="EMBL" id="EXJ11666.1"/>
    </source>
</evidence>
<proteinExistence type="predicted"/>
<feature type="transmembrane region" description="Helical" evidence="6">
    <location>
        <begin position="45"/>
        <end position="71"/>
    </location>
</feature>
<keyword evidence="2 6" id="KW-0812">Transmembrane</keyword>
<dbReference type="STRING" id="1229521.D791_01439"/>
<evidence type="ECO:0000313" key="9">
    <source>
        <dbReference type="Proteomes" id="UP000019464"/>
    </source>
</evidence>
<evidence type="ECO:0000256" key="6">
    <source>
        <dbReference type="SAM" id="Phobius"/>
    </source>
</evidence>
<dbReference type="GO" id="GO:0005886">
    <property type="term" value="C:plasma membrane"/>
    <property type="evidence" value="ECO:0007669"/>
    <property type="project" value="InterPro"/>
</dbReference>
<evidence type="ECO:0000256" key="4">
    <source>
        <dbReference type="ARBA" id="ARBA00023136"/>
    </source>
</evidence>
<keyword evidence="3 6" id="KW-1133">Transmembrane helix</keyword>
<evidence type="ECO:0000256" key="5">
    <source>
        <dbReference type="SAM" id="Coils"/>
    </source>
</evidence>